<evidence type="ECO:0000313" key="5">
    <source>
        <dbReference type="EMBL" id="QNT77986.1"/>
    </source>
</evidence>
<evidence type="ECO:0000256" key="3">
    <source>
        <dbReference type="ARBA" id="ARBA00022729"/>
    </source>
</evidence>
<accession>A0A7H1NQC6</accession>
<organism evidence="5 6">
    <name type="scientific">Entomobacter blattae</name>
    <dbReference type="NCBI Taxonomy" id="2762277"/>
    <lineage>
        <taxon>Bacteria</taxon>
        <taxon>Pseudomonadati</taxon>
        <taxon>Pseudomonadota</taxon>
        <taxon>Alphaproteobacteria</taxon>
        <taxon>Acetobacterales</taxon>
        <taxon>Acetobacteraceae</taxon>
        <taxon>Entomobacter</taxon>
    </lineage>
</organism>
<feature type="domain" description="VWFA" evidence="4">
    <location>
        <begin position="275"/>
        <end position="481"/>
    </location>
</feature>
<dbReference type="SMART" id="SM00327">
    <property type="entry name" value="VWA"/>
    <property type="match status" value="1"/>
</dbReference>
<evidence type="ECO:0000256" key="1">
    <source>
        <dbReference type="ARBA" id="ARBA00004613"/>
    </source>
</evidence>
<dbReference type="InterPro" id="IPR052969">
    <property type="entry name" value="Thr-specific_kinase-like"/>
</dbReference>
<proteinExistence type="predicted"/>
<dbReference type="EMBL" id="CP060244">
    <property type="protein sequence ID" value="QNT77986.1"/>
    <property type="molecule type" value="Genomic_DNA"/>
</dbReference>
<dbReference type="Gene3D" id="3.40.50.410">
    <property type="entry name" value="von Willebrand factor, type A domain"/>
    <property type="match status" value="1"/>
</dbReference>
<dbReference type="SUPFAM" id="SSF53300">
    <property type="entry name" value="vWA-like"/>
    <property type="match status" value="1"/>
</dbReference>
<dbReference type="InterPro" id="IPR002035">
    <property type="entry name" value="VWF_A"/>
</dbReference>
<comment type="subcellular location">
    <subcellularLocation>
        <location evidence="1">Secreted</location>
    </subcellularLocation>
</comment>
<dbReference type="GO" id="GO:0004674">
    <property type="term" value="F:protein serine/threonine kinase activity"/>
    <property type="evidence" value="ECO:0007669"/>
    <property type="project" value="TreeGrafter"/>
</dbReference>
<dbReference type="CDD" id="cd00198">
    <property type="entry name" value="vWFA"/>
    <property type="match status" value="1"/>
</dbReference>
<dbReference type="PANTHER" id="PTHR47763:SF1">
    <property type="entry name" value="DUF659 DOMAIN-CONTAINING PROTEIN"/>
    <property type="match status" value="1"/>
</dbReference>
<keyword evidence="6" id="KW-1185">Reference proteome</keyword>
<protein>
    <recommendedName>
        <fullName evidence="4">VWFA domain-containing protein</fullName>
    </recommendedName>
</protein>
<evidence type="ECO:0000259" key="4">
    <source>
        <dbReference type="PROSITE" id="PS50234"/>
    </source>
</evidence>
<keyword evidence="2" id="KW-0964">Secreted</keyword>
<dbReference type="PANTHER" id="PTHR47763">
    <property type="entry name" value="ALPHA-PROTEIN KINASE VWKA"/>
    <property type="match status" value="1"/>
</dbReference>
<dbReference type="PROSITE" id="PS50234">
    <property type="entry name" value="VWFA"/>
    <property type="match status" value="1"/>
</dbReference>
<keyword evidence="3" id="KW-0732">Signal</keyword>
<dbReference type="Pfam" id="PF25106">
    <property type="entry name" value="VWA_4"/>
    <property type="match status" value="1"/>
</dbReference>
<evidence type="ECO:0000313" key="6">
    <source>
        <dbReference type="Proteomes" id="UP000516349"/>
    </source>
</evidence>
<dbReference type="InterPro" id="IPR036465">
    <property type="entry name" value="vWFA_dom_sf"/>
</dbReference>
<dbReference type="RefSeq" id="WP_203414373.1">
    <property type="nucleotide sequence ID" value="NZ_CP060244.1"/>
</dbReference>
<dbReference type="GO" id="GO:0005737">
    <property type="term" value="C:cytoplasm"/>
    <property type="evidence" value="ECO:0007669"/>
    <property type="project" value="TreeGrafter"/>
</dbReference>
<sequence length="692" mass="75529">MSFSVFIWFSRTALTPLSSGGKPLSRTLVLPNLSKSKRADRPRLNLYISVMATFIAASPFTEATKIWAAEPATSATAPTAPLLMPGKHTLYQRIITRPGAILSPQASPTQATPIPGFSIFYVYDRQTSQDGKTRWVQVGSSPHGERVGWIPAEKTIDWKHSLVGAFTNPAGRQRVLFLKTAEEEKKLILDPQPGQKAEALLKGALANTPGPVIALEPETYIDITHNFYLLPILDAQQIERENGPSLKLLTVISAPADHTPAPAPAKISIKDFKAGLVFVMDTTISMQPYIEHTRQAVKDIANSIKGTVVSNNFRFGLVAYRDSLKENPKLEYETKTYALPDFSQPIDSINTAIASVHDAPSSSASFDEDALAGIKKALDDVNWASFAGRYIVLVTDAGAREADDPHSLTKMDIEGIRQLAQSKGVALFVIHLLTPAGQKNADHSKAARQYQQLSKFGTAGSLYFPVKDGSPQEFDKIVQTLSTSLLQQVADTTGQKLAGLAPKTTTQEDQKKIDVVAQAMKLAYLGDLQHTSAPDVIQSFTTDRDLADPAKQSIQVRILLTRNQLSDLAQALQTILTTGLAGRTEPQTFFTQLRSAFAAAARDPSQIAHAERIGDLLGEYLDGLPYKPDLMTISQQDWLAMGAIAQRTVLNRVESRLRLYQAYQSQPDLWVQLGGSHDPGEAVYPVPLEALP</sequence>
<dbReference type="AlphaFoldDB" id="A0A7H1NQC6"/>
<name>A0A7H1NQC6_9PROT</name>
<gene>
    <name evidence="5" type="ORF">JGUZn3_07510</name>
</gene>
<dbReference type="Proteomes" id="UP000516349">
    <property type="component" value="Chromosome"/>
</dbReference>
<dbReference type="InterPro" id="IPR056861">
    <property type="entry name" value="HMCN1-like_VWA"/>
</dbReference>
<evidence type="ECO:0000256" key="2">
    <source>
        <dbReference type="ARBA" id="ARBA00022525"/>
    </source>
</evidence>
<dbReference type="KEGG" id="ebla:JGUZn3_07510"/>
<reference evidence="5 6" key="1">
    <citation type="submission" date="2020-08" db="EMBL/GenBank/DDBJ databases">
        <title>Complete genome sequence of Entomobacter blattae G55GP.</title>
        <authorList>
            <person name="Poehlein A."/>
            <person name="Guzman J."/>
            <person name="Daniel R."/>
            <person name="Vilcinskas A."/>
        </authorList>
    </citation>
    <scope>NUCLEOTIDE SEQUENCE [LARGE SCALE GENOMIC DNA]</scope>
    <source>
        <strain evidence="5 6">G55GP</strain>
    </source>
</reference>